<dbReference type="PRINTS" id="PR00410">
    <property type="entry name" value="PHEHYDRXLASE"/>
</dbReference>
<organism evidence="11 12">
    <name type="scientific">Trichococcus flocculiformis</name>
    <dbReference type="NCBI Taxonomy" id="82803"/>
    <lineage>
        <taxon>Bacteria</taxon>
        <taxon>Bacillati</taxon>
        <taxon>Bacillota</taxon>
        <taxon>Bacilli</taxon>
        <taxon>Lactobacillales</taxon>
        <taxon>Carnobacteriaceae</taxon>
        <taxon>Trichococcus</taxon>
    </lineage>
</organism>
<keyword evidence="9" id="KW-0472">Membrane</keyword>
<dbReference type="RefSeq" id="WP_276648320.1">
    <property type="nucleotide sequence ID" value="NZ_JAAZCD010000279.1"/>
</dbReference>
<evidence type="ECO:0000256" key="8">
    <source>
        <dbReference type="ARBA" id="ARBA00023014"/>
    </source>
</evidence>
<keyword evidence="2" id="KW-0285">Flavoprotein</keyword>
<dbReference type="Pfam" id="PF00175">
    <property type="entry name" value="NAD_binding_1"/>
    <property type="match status" value="1"/>
</dbReference>
<protein>
    <recommendedName>
        <fullName evidence="10">FAD-binding FR-type domain-containing protein</fullName>
    </recommendedName>
</protein>
<accession>A0A847D930</accession>
<dbReference type="PROSITE" id="PS51384">
    <property type="entry name" value="FAD_FR"/>
    <property type="match status" value="1"/>
</dbReference>
<keyword evidence="9" id="KW-1133">Transmembrane helix</keyword>
<dbReference type="PANTHER" id="PTHR47354:SF8">
    <property type="entry name" value="1,2-PHENYLACETYL-COA EPOXIDASE, SUBUNIT E"/>
    <property type="match status" value="1"/>
</dbReference>
<proteinExistence type="predicted"/>
<feature type="transmembrane region" description="Helical" evidence="9">
    <location>
        <begin position="75"/>
        <end position="98"/>
    </location>
</feature>
<feature type="transmembrane region" description="Helical" evidence="9">
    <location>
        <begin position="38"/>
        <end position="54"/>
    </location>
</feature>
<name>A0A847D930_9LACT</name>
<dbReference type="Pfam" id="PF08022">
    <property type="entry name" value="FAD_binding_8"/>
    <property type="match status" value="1"/>
</dbReference>
<dbReference type="PANTHER" id="PTHR47354">
    <property type="entry name" value="NADH OXIDOREDUCTASE HCR"/>
    <property type="match status" value="1"/>
</dbReference>
<dbReference type="Gene3D" id="3.40.50.80">
    <property type="entry name" value="Nucleotide-binding domain of ferredoxin-NADP reductase (FNR) module"/>
    <property type="match status" value="1"/>
</dbReference>
<dbReference type="EMBL" id="JAAZCD010000279">
    <property type="protein sequence ID" value="NLD33007.1"/>
    <property type="molecule type" value="Genomic_DNA"/>
</dbReference>
<keyword evidence="8" id="KW-0411">Iron-sulfur</keyword>
<evidence type="ECO:0000256" key="1">
    <source>
        <dbReference type="ARBA" id="ARBA00001974"/>
    </source>
</evidence>
<dbReference type="Gene3D" id="2.40.30.10">
    <property type="entry name" value="Translation factors"/>
    <property type="match status" value="1"/>
</dbReference>
<comment type="cofactor">
    <cofactor evidence="1">
        <name>FAD</name>
        <dbReference type="ChEBI" id="CHEBI:57692"/>
    </cofactor>
</comment>
<feature type="transmembrane region" description="Helical" evidence="9">
    <location>
        <begin position="158"/>
        <end position="176"/>
    </location>
</feature>
<dbReference type="GO" id="GO:0051537">
    <property type="term" value="F:2 iron, 2 sulfur cluster binding"/>
    <property type="evidence" value="ECO:0007669"/>
    <property type="project" value="UniProtKB-KW"/>
</dbReference>
<reference evidence="11 12" key="1">
    <citation type="journal article" date="2020" name="Biotechnol. Biofuels">
        <title>New insights from the biogas microbiome by comprehensive genome-resolved metagenomics of nearly 1600 species originating from multiple anaerobic digesters.</title>
        <authorList>
            <person name="Campanaro S."/>
            <person name="Treu L."/>
            <person name="Rodriguez-R L.M."/>
            <person name="Kovalovszki A."/>
            <person name="Ziels R.M."/>
            <person name="Maus I."/>
            <person name="Zhu X."/>
            <person name="Kougias P.G."/>
            <person name="Basile A."/>
            <person name="Luo G."/>
            <person name="Schluter A."/>
            <person name="Konstantinidis K.T."/>
            <person name="Angelidaki I."/>
        </authorList>
    </citation>
    <scope>NUCLEOTIDE SEQUENCE [LARGE SCALE GENOMIC DNA]</scope>
    <source>
        <strain evidence="11">AS07pgkLD_105</strain>
    </source>
</reference>
<keyword evidence="9" id="KW-0812">Transmembrane</keyword>
<keyword evidence="5" id="KW-0274">FAD</keyword>
<keyword evidence="4" id="KW-0479">Metal-binding</keyword>
<dbReference type="GO" id="GO:0046872">
    <property type="term" value="F:metal ion binding"/>
    <property type="evidence" value="ECO:0007669"/>
    <property type="project" value="UniProtKB-KW"/>
</dbReference>
<evidence type="ECO:0000256" key="5">
    <source>
        <dbReference type="ARBA" id="ARBA00022827"/>
    </source>
</evidence>
<dbReference type="Proteomes" id="UP000589373">
    <property type="component" value="Unassembled WGS sequence"/>
</dbReference>
<evidence type="ECO:0000313" key="11">
    <source>
        <dbReference type="EMBL" id="NLD33007.1"/>
    </source>
</evidence>
<evidence type="ECO:0000256" key="6">
    <source>
        <dbReference type="ARBA" id="ARBA00023002"/>
    </source>
</evidence>
<evidence type="ECO:0000256" key="9">
    <source>
        <dbReference type="SAM" id="Phobius"/>
    </source>
</evidence>
<dbReference type="GO" id="GO:0016491">
    <property type="term" value="F:oxidoreductase activity"/>
    <property type="evidence" value="ECO:0007669"/>
    <property type="project" value="UniProtKB-KW"/>
</dbReference>
<dbReference type="AlphaFoldDB" id="A0A847D930"/>
<dbReference type="SUPFAM" id="SSF52343">
    <property type="entry name" value="Ferredoxin reductase-like, C-terminal NADP-linked domain"/>
    <property type="match status" value="1"/>
</dbReference>
<feature type="transmembrane region" description="Helical" evidence="9">
    <location>
        <begin position="104"/>
        <end position="128"/>
    </location>
</feature>
<evidence type="ECO:0000256" key="2">
    <source>
        <dbReference type="ARBA" id="ARBA00022630"/>
    </source>
</evidence>
<dbReference type="GO" id="GO:0050660">
    <property type="term" value="F:flavin adenine dinucleotide binding"/>
    <property type="evidence" value="ECO:0007669"/>
    <property type="project" value="TreeGrafter"/>
</dbReference>
<keyword evidence="3" id="KW-0001">2Fe-2S</keyword>
<keyword evidence="7" id="KW-0408">Iron</keyword>
<comment type="caution">
    <text evidence="11">The sequence shown here is derived from an EMBL/GenBank/DDBJ whole genome shotgun (WGS) entry which is preliminary data.</text>
</comment>
<gene>
    <name evidence="11" type="ORF">GX662_12250</name>
</gene>
<evidence type="ECO:0000256" key="3">
    <source>
        <dbReference type="ARBA" id="ARBA00022714"/>
    </source>
</evidence>
<evidence type="ECO:0000256" key="7">
    <source>
        <dbReference type="ARBA" id="ARBA00023004"/>
    </source>
</evidence>
<dbReference type="InterPro" id="IPR039261">
    <property type="entry name" value="FNR_nucleotide-bd"/>
</dbReference>
<evidence type="ECO:0000313" key="12">
    <source>
        <dbReference type="Proteomes" id="UP000589373"/>
    </source>
</evidence>
<dbReference type="SUPFAM" id="SSF63380">
    <property type="entry name" value="Riboflavin synthase domain-like"/>
    <property type="match status" value="1"/>
</dbReference>
<dbReference type="InterPro" id="IPR013112">
    <property type="entry name" value="FAD-bd_8"/>
</dbReference>
<dbReference type="InterPro" id="IPR050415">
    <property type="entry name" value="MRET"/>
</dbReference>
<sequence length="444" mass="50320">MNRKLMRMLIVAAYILLPVLIAAVSLRNRSFLSAGPPFLGIVSYTWLLTGVIIASRPRFIEYYFSLDKLNRFHAIMAVVALAIGITHKLWVTLLWGWAYRYSTIFGDLAILFFLTIAVLSALVMTNWFGRKKIVKTAKTTLKKYPIANYEKMKFVHNFNIIAATFLAIHVLTMTTIVQGDYLAAAILGGYFALAFSLYINHKFLKPIRLKKNLYTVTATRPEKGNVLEVHLKPDSGEIFPYRAGQFVFLRLYDPQYSPEEHPFSLISAPQDRDKVALAIKDSGDYTHRFQTLQPGVKASVEGPHGGMWHVQEGIHDKTVSMVMFAGGIGITPMLGILENSAYLQFPNKTVLVWSLKDRNEYGFTEKLQAFKEKLPDFRLVPFFANESGFLDEGKIDKILKDNEIRYEAAEYLLCGPPPFMNAVEAALLKKGIPKDRIHYETFGL</sequence>
<dbReference type="InterPro" id="IPR017927">
    <property type="entry name" value="FAD-bd_FR_type"/>
</dbReference>
<feature type="transmembrane region" description="Helical" evidence="9">
    <location>
        <begin position="182"/>
        <end position="200"/>
    </location>
</feature>
<dbReference type="InterPro" id="IPR017938">
    <property type="entry name" value="Riboflavin_synthase-like_b-brl"/>
</dbReference>
<evidence type="ECO:0000256" key="4">
    <source>
        <dbReference type="ARBA" id="ARBA00022723"/>
    </source>
</evidence>
<evidence type="ECO:0000259" key="10">
    <source>
        <dbReference type="PROSITE" id="PS51384"/>
    </source>
</evidence>
<feature type="domain" description="FAD-binding FR-type" evidence="10">
    <location>
        <begin position="209"/>
        <end position="310"/>
    </location>
</feature>
<dbReference type="InterPro" id="IPR001433">
    <property type="entry name" value="OxRdtase_FAD/NAD-bd"/>
</dbReference>
<keyword evidence="6" id="KW-0560">Oxidoreductase</keyword>